<dbReference type="CDD" id="cd02440">
    <property type="entry name" value="AdoMet_MTases"/>
    <property type="match status" value="1"/>
</dbReference>
<evidence type="ECO:0000256" key="3">
    <source>
        <dbReference type="ARBA" id="ARBA00022679"/>
    </source>
</evidence>
<evidence type="ECO:0000259" key="4">
    <source>
        <dbReference type="Pfam" id="PF08241"/>
    </source>
</evidence>
<dbReference type="AlphaFoldDB" id="A0A076MLS1"/>
<reference evidence="5 6" key="1">
    <citation type="submission" date="2014-07" db="EMBL/GenBank/DDBJ databases">
        <title>Whole Genome Sequence of the Amycolatopsis methanolica 239.</title>
        <authorList>
            <person name="Tang B."/>
        </authorList>
    </citation>
    <scope>NUCLEOTIDE SEQUENCE [LARGE SCALE GENOMIC DNA]</scope>
    <source>
        <strain evidence="5 6">239</strain>
    </source>
</reference>
<keyword evidence="2 5" id="KW-0489">Methyltransferase</keyword>
<dbReference type="Proteomes" id="UP000062973">
    <property type="component" value="Chromosome"/>
</dbReference>
<evidence type="ECO:0000313" key="5">
    <source>
        <dbReference type="EMBL" id="AIJ21738.1"/>
    </source>
</evidence>
<dbReference type="GO" id="GO:0008757">
    <property type="term" value="F:S-adenosylmethionine-dependent methyltransferase activity"/>
    <property type="evidence" value="ECO:0007669"/>
    <property type="project" value="InterPro"/>
</dbReference>
<dbReference type="SUPFAM" id="SSF53335">
    <property type="entry name" value="S-adenosyl-L-methionine-dependent methyltransferases"/>
    <property type="match status" value="1"/>
</dbReference>
<dbReference type="RefSeq" id="WP_017987598.1">
    <property type="nucleotide sequence ID" value="NZ_AQUL01000001.1"/>
</dbReference>
<dbReference type="HOGENOM" id="CLU_1141927_0_0_11"/>
<sequence length="276" mass="30333">MWKIARRGQRTTSRADVLPSPNIWYYPDTYELENRAQDVEGDIWRVLEAECPWQGKDVLDVGCGDGFHLPRFAEAGRSVIGVEPHEPLVRRAESRVTGLSSVRVLRGSAQSIPVPDASVDVVHARTAYFFGPGCEPGLREADRVLRPGGALAIVDLDVSSEPYGRWMRADLPDYDPAAVDAFFDGQGFRCRRVTAKWRFADAESLAAVLRIEFSPEVADRAIEDVLRDNGSRRRHAAGFTVPVGYRVLVRDKPTGLVLPGHSSSSSSSVSISPSTA</sequence>
<evidence type="ECO:0000256" key="1">
    <source>
        <dbReference type="ARBA" id="ARBA00008361"/>
    </source>
</evidence>
<dbReference type="PATRIC" id="fig|1068978.7.peg.1734"/>
<dbReference type="KEGG" id="amq:AMETH_1646"/>
<comment type="similarity">
    <text evidence="1">Belongs to the methyltransferase superfamily.</text>
</comment>
<dbReference type="Gene3D" id="3.40.50.150">
    <property type="entry name" value="Vaccinia Virus protein VP39"/>
    <property type="match status" value="1"/>
</dbReference>
<dbReference type="STRING" id="1068978.AMETH_1646"/>
<dbReference type="eggNOG" id="COG2226">
    <property type="taxonomic scope" value="Bacteria"/>
</dbReference>
<dbReference type="InterPro" id="IPR029063">
    <property type="entry name" value="SAM-dependent_MTases_sf"/>
</dbReference>
<dbReference type="PANTHER" id="PTHR44942:SF4">
    <property type="entry name" value="METHYLTRANSFERASE TYPE 11 DOMAIN-CONTAINING PROTEIN"/>
    <property type="match status" value="1"/>
</dbReference>
<accession>A0A076MLS1</accession>
<dbReference type="PANTHER" id="PTHR44942">
    <property type="entry name" value="METHYLTRANSF_11 DOMAIN-CONTAINING PROTEIN"/>
    <property type="match status" value="1"/>
</dbReference>
<protein>
    <submittedName>
        <fullName evidence="5">Methyltransferase type 11</fullName>
    </submittedName>
</protein>
<gene>
    <name evidence="5" type="ORF">AMETH_1646</name>
</gene>
<proteinExistence type="inferred from homology"/>
<evidence type="ECO:0000313" key="6">
    <source>
        <dbReference type="Proteomes" id="UP000062973"/>
    </source>
</evidence>
<dbReference type="InterPro" id="IPR051052">
    <property type="entry name" value="Diverse_substrate_MTase"/>
</dbReference>
<feature type="domain" description="Methyltransferase type 11" evidence="4">
    <location>
        <begin position="59"/>
        <end position="153"/>
    </location>
</feature>
<name>A0A076MLS1_AMYME</name>
<dbReference type="InterPro" id="IPR013216">
    <property type="entry name" value="Methyltransf_11"/>
</dbReference>
<evidence type="ECO:0000256" key="2">
    <source>
        <dbReference type="ARBA" id="ARBA00022603"/>
    </source>
</evidence>
<dbReference type="EMBL" id="CP009110">
    <property type="protein sequence ID" value="AIJ21738.1"/>
    <property type="molecule type" value="Genomic_DNA"/>
</dbReference>
<organism evidence="5 6">
    <name type="scientific">Amycolatopsis methanolica 239</name>
    <dbReference type="NCBI Taxonomy" id="1068978"/>
    <lineage>
        <taxon>Bacteria</taxon>
        <taxon>Bacillati</taxon>
        <taxon>Actinomycetota</taxon>
        <taxon>Actinomycetes</taxon>
        <taxon>Pseudonocardiales</taxon>
        <taxon>Pseudonocardiaceae</taxon>
        <taxon>Amycolatopsis</taxon>
        <taxon>Amycolatopsis methanolica group</taxon>
    </lineage>
</organism>
<dbReference type="GO" id="GO:0032259">
    <property type="term" value="P:methylation"/>
    <property type="evidence" value="ECO:0007669"/>
    <property type="project" value="UniProtKB-KW"/>
</dbReference>
<dbReference type="OrthoDB" id="9797252at2"/>
<keyword evidence="6" id="KW-1185">Reference proteome</keyword>
<dbReference type="Pfam" id="PF08241">
    <property type="entry name" value="Methyltransf_11"/>
    <property type="match status" value="1"/>
</dbReference>
<keyword evidence="3 5" id="KW-0808">Transferase</keyword>